<name>X0HTW9_FUSOX</name>
<gene>
    <name evidence="1" type="ORF">FOPG_19115</name>
</gene>
<sequence>MLPVLHYSCQCPRRHQAPPKPCQRIGRCPASRQAACGRSK</sequence>
<organism evidence="1">
    <name type="scientific">Fusarium oxysporum f. sp. conglutinans race 2 54008</name>
    <dbReference type="NCBI Taxonomy" id="1089457"/>
    <lineage>
        <taxon>Eukaryota</taxon>
        <taxon>Fungi</taxon>
        <taxon>Dikarya</taxon>
        <taxon>Ascomycota</taxon>
        <taxon>Pezizomycotina</taxon>
        <taxon>Sordariomycetes</taxon>
        <taxon>Hypocreomycetidae</taxon>
        <taxon>Hypocreales</taxon>
        <taxon>Nectriaceae</taxon>
        <taxon>Fusarium</taxon>
        <taxon>Fusarium oxysporum species complex</taxon>
    </lineage>
</organism>
<evidence type="ECO:0000313" key="1">
    <source>
        <dbReference type="EMBL" id="EXL64629.1"/>
    </source>
</evidence>
<reference evidence="1" key="1">
    <citation type="submission" date="2011-11" db="EMBL/GenBank/DDBJ databases">
        <title>The Genome Sequence of Fusarium oxysporum PHW808.</title>
        <authorList>
            <consortium name="The Broad Institute Genome Sequencing Platform"/>
            <person name="Ma L.-J."/>
            <person name="Gale L.R."/>
            <person name="Schwartz D.C."/>
            <person name="Zhou S."/>
            <person name="Corby-Kistler H."/>
            <person name="Young S.K."/>
            <person name="Zeng Q."/>
            <person name="Gargeya S."/>
            <person name="Fitzgerald M."/>
            <person name="Haas B."/>
            <person name="Abouelleil A."/>
            <person name="Alvarado L."/>
            <person name="Arachchi H.M."/>
            <person name="Berlin A."/>
            <person name="Brown A."/>
            <person name="Chapman S.B."/>
            <person name="Chen Z."/>
            <person name="Dunbar C."/>
            <person name="Freedman E."/>
            <person name="Gearin G."/>
            <person name="Goldberg J."/>
            <person name="Griggs A."/>
            <person name="Gujja S."/>
            <person name="Heiman D."/>
            <person name="Howarth C."/>
            <person name="Larson L."/>
            <person name="Lui A."/>
            <person name="MacDonald P.J.P."/>
            <person name="Montmayeur A."/>
            <person name="Murphy C."/>
            <person name="Neiman D."/>
            <person name="Pearson M."/>
            <person name="Priest M."/>
            <person name="Roberts A."/>
            <person name="Saif S."/>
            <person name="Shea T."/>
            <person name="Shenoy N."/>
            <person name="Sisk P."/>
            <person name="Stolte C."/>
            <person name="Sykes S."/>
            <person name="Wortman J."/>
            <person name="Nusbaum C."/>
            <person name="Birren B."/>
        </authorList>
    </citation>
    <scope>NUCLEOTIDE SEQUENCE [LARGE SCALE GENOMIC DNA]</scope>
    <source>
        <strain evidence="1">54008</strain>
    </source>
</reference>
<dbReference type="Proteomes" id="UP000030676">
    <property type="component" value="Unassembled WGS sequence"/>
</dbReference>
<proteinExistence type="predicted"/>
<dbReference type="HOGENOM" id="CLU_3299448_0_0_1"/>
<accession>X0HTW9</accession>
<dbReference type="AlphaFoldDB" id="X0HTW9"/>
<dbReference type="EMBL" id="KK033985">
    <property type="protein sequence ID" value="EXL64629.1"/>
    <property type="molecule type" value="Genomic_DNA"/>
</dbReference>
<protein>
    <submittedName>
        <fullName evidence="1">Uncharacterized protein</fullName>
    </submittedName>
</protein>
<reference evidence="1" key="2">
    <citation type="submission" date="2014-03" db="EMBL/GenBank/DDBJ databases">
        <title>The Genome Annotation of Fusarium oxysporum PHW808.</title>
        <authorList>
            <consortium name="The Broad Institute Genomics Platform"/>
            <person name="Ma L.-J."/>
            <person name="Corby-Kistler H."/>
            <person name="Broz K."/>
            <person name="Gale L.R."/>
            <person name="Jonkers W."/>
            <person name="O'Donnell K."/>
            <person name="Ploetz R."/>
            <person name="Steinberg C."/>
            <person name="Schwartz D.C."/>
            <person name="VanEtten H."/>
            <person name="Zhou S."/>
            <person name="Young S.K."/>
            <person name="Zeng Q."/>
            <person name="Gargeya S."/>
            <person name="Fitzgerald M."/>
            <person name="Abouelleil A."/>
            <person name="Alvarado L."/>
            <person name="Chapman S.B."/>
            <person name="Gainer-Dewar J."/>
            <person name="Goldberg J."/>
            <person name="Griggs A."/>
            <person name="Gujja S."/>
            <person name="Hansen M."/>
            <person name="Howarth C."/>
            <person name="Imamovic A."/>
            <person name="Ireland A."/>
            <person name="Larimer J."/>
            <person name="McCowan C."/>
            <person name="Murphy C."/>
            <person name="Pearson M."/>
            <person name="Poon T.W."/>
            <person name="Priest M."/>
            <person name="Roberts A."/>
            <person name="Saif S."/>
            <person name="Shea T."/>
            <person name="Sykes S."/>
            <person name="Wortman J."/>
            <person name="Nusbaum C."/>
            <person name="Birren B."/>
        </authorList>
    </citation>
    <scope>NUCLEOTIDE SEQUENCE</scope>
    <source>
        <strain evidence="1">54008</strain>
    </source>
</reference>